<proteinExistence type="predicted"/>
<keyword evidence="1" id="KW-1133">Transmembrane helix</keyword>
<dbReference type="EMBL" id="BARW01037850">
    <property type="protein sequence ID" value="GAJ18592.1"/>
    <property type="molecule type" value="Genomic_DNA"/>
</dbReference>
<dbReference type="InterPro" id="IPR036259">
    <property type="entry name" value="MFS_trans_sf"/>
</dbReference>
<feature type="non-terminal residue" evidence="2">
    <location>
        <position position="103"/>
    </location>
</feature>
<comment type="caution">
    <text evidence="2">The sequence shown here is derived from an EMBL/GenBank/DDBJ whole genome shotgun (WGS) entry which is preliminary data.</text>
</comment>
<reference evidence="2" key="1">
    <citation type="journal article" date="2014" name="Front. Microbiol.">
        <title>High frequency of phylogenetically diverse reductive dehalogenase-homologous genes in deep subseafloor sedimentary metagenomes.</title>
        <authorList>
            <person name="Kawai M."/>
            <person name="Futagami T."/>
            <person name="Toyoda A."/>
            <person name="Takaki Y."/>
            <person name="Nishi S."/>
            <person name="Hori S."/>
            <person name="Arai W."/>
            <person name="Tsubouchi T."/>
            <person name="Morono Y."/>
            <person name="Uchiyama I."/>
            <person name="Ito T."/>
            <person name="Fujiyama A."/>
            <person name="Inagaki F."/>
            <person name="Takami H."/>
        </authorList>
    </citation>
    <scope>NUCLEOTIDE SEQUENCE</scope>
    <source>
        <strain evidence="2">Expedition CK06-06</strain>
    </source>
</reference>
<keyword evidence="1" id="KW-0472">Membrane</keyword>
<name>X1VIP9_9ZZZZ</name>
<dbReference type="SUPFAM" id="SSF103473">
    <property type="entry name" value="MFS general substrate transporter"/>
    <property type="match status" value="1"/>
</dbReference>
<dbReference type="AlphaFoldDB" id="X1VIP9"/>
<accession>X1VIP9</accession>
<sequence>MYLFVYTMRLLGACDPRPSRLVRYVTRQNENCWLLAALFAMPFRTLLPIFVVDLFNRGPEALGLLTSIMGGGAILGSLGIASLGAHRRGLMLICGGVLSGIAL</sequence>
<protein>
    <recommendedName>
        <fullName evidence="3">Major facilitator superfamily (MFS) profile domain-containing protein</fullName>
    </recommendedName>
</protein>
<keyword evidence="1" id="KW-0812">Transmembrane</keyword>
<evidence type="ECO:0008006" key="3">
    <source>
        <dbReference type="Google" id="ProtNLM"/>
    </source>
</evidence>
<organism evidence="2">
    <name type="scientific">marine sediment metagenome</name>
    <dbReference type="NCBI Taxonomy" id="412755"/>
    <lineage>
        <taxon>unclassified sequences</taxon>
        <taxon>metagenomes</taxon>
        <taxon>ecological metagenomes</taxon>
    </lineage>
</organism>
<evidence type="ECO:0000313" key="2">
    <source>
        <dbReference type="EMBL" id="GAJ18592.1"/>
    </source>
</evidence>
<evidence type="ECO:0000256" key="1">
    <source>
        <dbReference type="SAM" id="Phobius"/>
    </source>
</evidence>
<gene>
    <name evidence="2" type="ORF">S12H4_58313</name>
</gene>
<feature type="transmembrane region" description="Helical" evidence="1">
    <location>
        <begin position="33"/>
        <end position="55"/>
    </location>
</feature>
<feature type="transmembrane region" description="Helical" evidence="1">
    <location>
        <begin position="61"/>
        <end position="83"/>
    </location>
</feature>